<feature type="compositionally biased region" description="Basic and acidic residues" evidence="1">
    <location>
        <begin position="369"/>
        <end position="391"/>
    </location>
</feature>
<feature type="region of interest" description="Disordered" evidence="1">
    <location>
        <begin position="237"/>
        <end position="328"/>
    </location>
</feature>
<comment type="caution">
    <text evidence="2">The sequence shown here is derived from an EMBL/GenBank/DDBJ whole genome shotgun (WGS) entry which is preliminary data.</text>
</comment>
<reference evidence="2 3" key="1">
    <citation type="submission" date="2016-08" db="EMBL/GenBank/DDBJ databases">
        <title>A Parts List for Fungal Cellulosomes Revealed by Comparative Genomics.</title>
        <authorList>
            <consortium name="DOE Joint Genome Institute"/>
            <person name="Haitjema C.H."/>
            <person name="Gilmore S.P."/>
            <person name="Henske J.K."/>
            <person name="Solomon K.V."/>
            <person name="De Groot R."/>
            <person name="Kuo A."/>
            <person name="Mondo S.J."/>
            <person name="Salamov A.A."/>
            <person name="Labutti K."/>
            <person name="Zhao Z."/>
            <person name="Chiniquy J."/>
            <person name="Barry K."/>
            <person name="Brewer H.M."/>
            <person name="Purvine S.O."/>
            <person name="Wright A.T."/>
            <person name="Boxma B."/>
            <person name="Van Alen T."/>
            <person name="Hackstein J.H."/>
            <person name="Baker S.E."/>
            <person name="Grigoriev I.V."/>
            <person name="O'Malley M.A."/>
        </authorList>
    </citation>
    <scope>NUCLEOTIDE SEQUENCE [LARGE SCALE GENOMIC DNA]</scope>
    <source>
        <strain evidence="2 3">S4</strain>
    </source>
</reference>
<feature type="compositionally biased region" description="Low complexity" evidence="1">
    <location>
        <begin position="392"/>
        <end position="404"/>
    </location>
</feature>
<dbReference type="Proteomes" id="UP000193944">
    <property type="component" value="Unassembled WGS sequence"/>
</dbReference>
<dbReference type="EMBL" id="MCFG01000198">
    <property type="protein sequence ID" value="ORX78784.1"/>
    <property type="molecule type" value="Genomic_DNA"/>
</dbReference>
<feature type="compositionally biased region" description="Low complexity" evidence="1">
    <location>
        <begin position="69"/>
        <end position="80"/>
    </location>
</feature>
<feature type="region of interest" description="Disordered" evidence="1">
    <location>
        <begin position="60"/>
        <end position="80"/>
    </location>
</feature>
<feature type="compositionally biased region" description="Basic residues" evidence="1">
    <location>
        <begin position="243"/>
        <end position="263"/>
    </location>
</feature>
<name>A0A1Y1X0B6_9FUNG</name>
<evidence type="ECO:0000256" key="1">
    <source>
        <dbReference type="SAM" id="MobiDB-lite"/>
    </source>
</evidence>
<dbReference type="STRING" id="1754192.A0A1Y1X0B6"/>
<accession>A0A1Y1X0B6</accession>
<organism evidence="2 3">
    <name type="scientific">Anaeromyces robustus</name>
    <dbReference type="NCBI Taxonomy" id="1754192"/>
    <lineage>
        <taxon>Eukaryota</taxon>
        <taxon>Fungi</taxon>
        <taxon>Fungi incertae sedis</taxon>
        <taxon>Chytridiomycota</taxon>
        <taxon>Chytridiomycota incertae sedis</taxon>
        <taxon>Neocallimastigomycetes</taxon>
        <taxon>Neocallimastigales</taxon>
        <taxon>Neocallimastigaceae</taxon>
        <taxon>Anaeromyces</taxon>
    </lineage>
</organism>
<reference evidence="2 3" key="2">
    <citation type="submission" date="2016-08" db="EMBL/GenBank/DDBJ databases">
        <title>Pervasive Adenine N6-methylation of Active Genes in Fungi.</title>
        <authorList>
            <consortium name="DOE Joint Genome Institute"/>
            <person name="Mondo S.J."/>
            <person name="Dannebaum R.O."/>
            <person name="Kuo R.C."/>
            <person name="Labutti K."/>
            <person name="Haridas S."/>
            <person name="Kuo A."/>
            <person name="Salamov A."/>
            <person name="Ahrendt S.R."/>
            <person name="Lipzen A."/>
            <person name="Sullivan W."/>
            <person name="Andreopoulos W.B."/>
            <person name="Clum A."/>
            <person name="Lindquist E."/>
            <person name="Daum C."/>
            <person name="Ramamoorthy G.K."/>
            <person name="Gryganskyi A."/>
            <person name="Culley D."/>
            <person name="Magnuson J.K."/>
            <person name="James T.Y."/>
            <person name="O'Malley M.A."/>
            <person name="Stajich J.E."/>
            <person name="Spatafora J.W."/>
            <person name="Visel A."/>
            <person name="Grigoriev I.V."/>
        </authorList>
    </citation>
    <scope>NUCLEOTIDE SEQUENCE [LARGE SCALE GENOMIC DNA]</scope>
    <source>
        <strain evidence="2 3">S4</strain>
    </source>
</reference>
<dbReference type="AlphaFoldDB" id="A0A1Y1X0B6"/>
<proteinExistence type="predicted"/>
<evidence type="ECO:0000313" key="2">
    <source>
        <dbReference type="EMBL" id="ORX78784.1"/>
    </source>
</evidence>
<feature type="region of interest" description="Disordered" evidence="1">
    <location>
        <begin position="367"/>
        <end position="420"/>
    </location>
</feature>
<evidence type="ECO:0000313" key="3">
    <source>
        <dbReference type="Proteomes" id="UP000193944"/>
    </source>
</evidence>
<feature type="compositionally biased region" description="Basic residues" evidence="1">
    <location>
        <begin position="270"/>
        <end position="320"/>
    </location>
</feature>
<feature type="compositionally biased region" description="Acidic residues" evidence="1">
    <location>
        <begin position="408"/>
        <end position="420"/>
    </location>
</feature>
<keyword evidence="3" id="KW-1185">Reference proteome</keyword>
<gene>
    <name evidence="2" type="ORF">BCR32DRAFT_294838</name>
</gene>
<protein>
    <submittedName>
        <fullName evidence="2">Uncharacterized protein</fullName>
    </submittedName>
</protein>
<sequence length="420" mass="49294">MNVIEIILDEETNNKKEISLNELKSLVNKIGNQITETENDNNLGFITSNKDTKDVYNDSNNFLRENPYNKSKNGSKKTSSNNIEIKKFNKLFSRRRNLLNDLEENKNLENNIENTKDKELISFEDLKALINQVGRAFHVAIYDCKEDDNSGKNINIEYNVKNDKNSIISEEKYGKSYASYNSSDNNIHGNDNNNKNFDYKYEDINDDNKYHNKSKDIMDKKYYSKNDKDNYKYKYKSYYSSRSRSKSRSHSRSKSRSHSRSRYHSNYSSKRSRSHSRSRHHSRSGHHSRYSRSRSRSRSRSYSRSPSRKISKSSLFKKNKNNMDSSNLKETARLNKVFSKTRKLDNESSLIEKDYGILNSILIDDDEKDEKTSKPIKDNDIFESNNDKNNLKENNNNNQNNSDINKVDDDDDLPEYDDLV</sequence>